<dbReference type="Proteomes" id="UP000276133">
    <property type="component" value="Unassembled WGS sequence"/>
</dbReference>
<dbReference type="SUPFAM" id="SSF56219">
    <property type="entry name" value="DNase I-like"/>
    <property type="match status" value="1"/>
</dbReference>
<evidence type="ECO:0000313" key="1">
    <source>
        <dbReference type="EMBL" id="RNA05275.1"/>
    </source>
</evidence>
<comment type="caution">
    <text evidence="1">The sequence shown here is derived from an EMBL/GenBank/DDBJ whole genome shotgun (WGS) entry which is preliminary data.</text>
</comment>
<gene>
    <name evidence="1" type="ORF">BpHYR1_021600</name>
</gene>
<dbReference type="AlphaFoldDB" id="A0A3M7Q2N6"/>
<proteinExistence type="predicted"/>
<protein>
    <recommendedName>
        <fullName evidence="3">RNA-directed DNA polymerase from mobile element jockey-like</fullName>
    </recommendedName>
</protein>
<organism evidence="1 2">
    <name type="scientific">Brachionus plicatilis</name>
    <name type="common">Marine rotifer</name>
    <name type="synonym">Brachionus muelleri</name>
    <dbReference type="NCBI Taxonomy" id="10195"/>
    <lineage>
        <taxon>Eukaryota</taxon>
        <taxon>Metazoa</taxon>
        <taxon>Spiralia</taxon>
        <taxon>Gnathifera</taxon>
        <taxon>Rotifera</taxon>
        <taxon>Eurotatoria</taxon>
        <taxon>Monogononta</taxon>
        <taxon>Pseudotrocha</taxon>
        <taxon>Ploima</taxon>
        <taxon>Brachionidae</taxon>
        <taxon>Brachionus</taxon>
    </lineage>
</organism>
<reference evidence="1 2" key="1">
    <citation type="journal article" date="2018" name="Sci. Rep.">
        <title>Genomic signatures of local adaptation to the degree of environmental predictability in rotifers.</title>
        <authorList>
            <person name="Franch-Gras L."/>
            <person name="Hahn C."/>
            <person name="Garcia-Roger E.M."/>
            <person name="Carmona M.J."/>
            <person name="Serra M."/>
            <person name="Gomez A."/>
        </authorList>
    </citation>
    <scope>NUCLEOTIDE SEQUENCE [LARGE SCALE GENOMIC DNA]</scope>
    <source>
        <strain evidence="1">HYR1</strain>
    </source>
</reference>
<keyword evidence="2" id="KW-1185">Reference proteome</keyword>
<name>A0A3M7Q2N6_BRAPC</name>
<sequence>MVSMTEAGDFFLSNFDIKSLEANAKDLVRFTKEEFVSRLTSAVGDETKNKNRKDSLNLLRLQFAFRLLTKFQVKKDIQIQNRTKVKQMATDIWLLLNSFVDERLSNECNEILFSVRKNKINNLNSTYNSNETIVNDDSIMDLRRMVTNMHKDFTELKESNSKILEIVTTLKSENERLKKFIDNCTKFKNFNLMNQDVQIIDNPVNCDDVFESQATQQNGQHNFSYKKVVERRPLNSRATLDKQSTYQVKHNQLNKKNFIVGSLKTSTFTAAAKPIRPPKIFHYYAGYWSLESDEESVKEFINRFATVESIKELRTKGDFYKSYHFSVKSNFMEQVLNPDNWPDSVRVKRFYEAKRPSSISGGGSEQNGDARQINVDPQLFETLDGVVEAISAVVAVSKVVVVVLVVVLVHKKIVITVQRELDPVKSDMDVSECNLIRGRPYSGICWLINKSFNVIECDFFDSDYSCLKIDIDSKILNCIGTWIPFDNGSKERLVKFKNILSGIEGRLDIVHYERHILLGDWNCDLMRKRRFDKLFVNFIESKNLVDCFSLSKTNCDFTYRKEKYKSKIDHMLVDKNDVKLFKNFEVFQDPTNLSYHNAICCELDLESTADIPQEVPVERNFHHFDWKNPSFVESYRNFVSNNSLSLISLIEESVQIERNTNEKIDVIYKALPTILIKSARQAEKACKLIRRNKRFSRNKYKENNEILKVIDKTNQLYAEFEESGYLNDSIKQEIKTQKKLLKTLVEKTNFEIERKETIELDRLKQMSSPRFWRTIAKFKQNRSRINKCSKNCS</sequence>
<dbReference type="Gene3D" id="3.60.10.10">
    <property type="entry name" value="Endonuclease/exonuclease/phosphatase"/>
    <property type="match status" value="1"/>
</dbReference>
<dbReference type="OrthoDB" id="10179182at2759"/>
<dbReference type="InterPro" id="IPR036691">
    <property type="entry name" value="Endo/exonu/phosph_ase_sf"/>
</dbReference>
<evidence type="ECO:0000313" key="2">
    <source>
        <dbReference type="Proteomes" id="UP000276133"/>
    </source>
</evidence>
<evidence type="ECO:0008006" key="3">
    <source>
        <dbReference type="Google" id="ProtNLM"/>
    </source>
</evidence>
<accession>A0A3M7Q2N6</accession>
<dbReference type="EMBL" id="REGN01007793">
    <property type="protein sequence ID" value="RNA05275.1"/>
    <property type="molecule type" value="Genomic_DNA"/>
</dbReference>